<comment type="caution">
    <text evidence="1">The sequence shown here is derived from an EMBL/GenBank/DDBJ whole genome shotgun (WGS) entry which is preliminary data.</text>
</comment>
<reference evidence="1 2" key="1">
    <citation type="journal article" date="2014" name="BMC Genomics">
        <title>Genomic comparison of sporeforming bacilli isolated from milk.</title>
        <authorList>
            <person name="Moreno Switt A.I."/>
            <person name="Andrus A.D."/>
            <person name="Ranieri M.L."/>
            <person name="Orsi R.H."/>
            <person name="Ivy R."/>
            <person name="den Bakker H.C."/>
            <person name="Martin N.H."/>
            <person name="Wiedmann M."/>
            <person name="Boor K.J."/>
        </authorList>
    </citation>
    <scope>NUCLEOTIDE SEQUENCE [LARGE SCALE GENOMIC DNA]</scope>
    <source>
        <strain evidence="1 2">FSL R5-213</strain>
    </source>
</reference>
<dbReference type="EMBL" id="ASQA01000018">
    <property type="protein sequence ID" value="ETT85262.1"/>
    <property type="molecule type" value="Genomic_DNA"/>
</dbReference>
<evidence type="ECO:0000313" key="1">
    <source>
        <dbReference type="EMBL" id="ETT85262.1"/>
    </source>
</evidence>
<accession>W4EYW6</accession>
<proteinExistence type="predicted"/>
<gene>
    <name evidence="1" type="ORF">C176_11214</name>
</gene>
<keyword evidence="2" id="KW-1185">Reference proteome</keyword>
<sequence length="122" mass="14091">MNRELTVDEREGILNTLEVFGEYPGGVYKSSYIETKQAKEQERITVFFDSFSWSMLQLHLNCRQHLHSFVSSLFIFSCSSHLICLPVTNPYNFRSPPKSHPSFPLVKMGNERGGYSESITHR</sequence>
<evidence type="ECO:0000313" key="2">
    <source>
        <dbReference type="Proteomes" id="UP000019062"/>
    </source>
</evidence>
<organism evidence="1 2">
    <name type="scientific">Viridibacillus arenosi FSL R5-213</name>
    <dbReference type="NCBI Taxonomy" id="1227360"/>
    <lineage>
        <taxon>Bacteria</taxon>
        <taxon>Bacillati</taxon>
        <taxon>Bacillota</taxon>
        <taxon>Bacilli</taxon>
        <taxon>Bacillales</taxon>
        <taxon>Caryophanaceae</taxon>
        <taxon>Viridibacillus</taxon>
    </lineage>
</organism>
<protein>
    <submittedName>
        <fullName evidence="1">Uncharacterized protein</fullName>
    </submittedName>
</protein>
<name>W4EYW6_9BACL</name>
<dbReference type="RefSeq" id="WP_155981183.1">
    <property type="nucleotide sequence ID" value="NZ_ASQA01000018.1"/>
</dbReference>
<dbReference type="AlphaFoldDB" id="W4EYW6"/>
<dbReference type="Proteomes" id="UP000019062">
    <property type="component" value="Unassembled WGS sequence"/>
</dbReference>